<comment type="similarity">
    <text evidence="1">Belongs to the 'GDXG' lipolytic enzyme family.</text>
</comment>
<dbReference type="SUPFAM" id="SSF53474">
    <property type="entry name" value="alpha/beta-Hydrolases"/>
    <property type="match status" value="1"/>
</dbReference>
<keyword evidence="5" id="KW-1185">Reference proteome</keyword>
<protein>
    <recommendedName>
        <fullName evidence="3">Alpha/beta hydrolase fold-3 domain-containing protein</fullName>
    </recommendedName>
</protein>
<dbReference type="InterPro" id="IPR013094">
    <property type="entry name" value="AB_hydrolase_3"/>
</dbReference>
<name>A0AA39ACH7_VITRO</name>
<gene>
    <name evidence="4" type="ORF">PVL29_003174</name>
</gene>
<dbReference type="EMBL" id="JARBHA010000003">
    <property type="protein sequence ID" value="KAJ9705002.1"/>
    <property type="molecule type" value="Genomic_DNA"/>
</dbReference>
<dbReference type="PANTHER" id="PTHR23024">
    <property type="entry name" value="ARYLACETAMIDE DEACETYLASE"/>
    <property type="match status" value="1"/>
</dbReference>
<dbReference type="PROSITE" id="PS01174">
    <property type="entry name" value="LIPASE_GDXG_SER"/>
    <property type="match status" value="1"/>
</dbReference>
<reference evidence="4 5" key="1">
    <citation type="journal article" date="2023" name="BMC Biotechnol.">
        <title>Vitis rotundifolia cv Carlos genome sequencing.</title>
        <authorList>
            <person name="Huff M."/>
            <person name="Hulse-Kemp A."/>
            <person name="Scheffler B."/>
            <person name="Youngblood R."/>
            <person name="Simpson S."/>
            <person name="Babiker E."/>
            <person name="Staton M."/>
        </authorList>
    </citation>
    <scope>NUCLEOTIDE SEQUENCE [LARGE SCALE GENOMIC DNA]</scope>
    <source>
        <tissue evidence="4">Leaf</tissue>
    </source>
</reference>
<dbReference type="InterPro" id="IPR033140">
    <property type="entry name" value="Lipase_GDXG_put_SER_AS"/>
</dbReference>
<organism evidence="4 5">
    <name type="scientific">Vitis rotundifolia</name>
    <name type="common">Muscadine grape</name>
    <dbReference type="NCBI Taxonomy" id="103349"/>
    <lineage>
        <taxon>Eukaryota</taxon>
        <taxon>Viridiplantae</taxon>
        <taxon>Streptophyta</taxon>
        <taxon>Embryophyta</taxon>
        <taxon>Tracheophyta</taxon>
        <taxon>Spermatophyta</taxon>
        <taxon>Magnoliopsida</taxon>
        <taxon>eudicotyledons</taxon>
        <taxon>Gunneridae</taxon>
        <taxon>Pentapetalae</taxon>
        <taxon>rosids</taxon>
        <taxon>Vitales</taxon>
        <taxon>Vitaceae</taxon>
        <taxon>Viteae</taxon>
        <taxon>Vitis</taxon>
    </lineage>
</organism>
<evidence type="ECO:0000256" key="2">
    <source>
        <dbReference type="PROSITE-ProRule" id="PRU10038"/>
    </source>
</evidence>
<sequence length="322" mass="35827">MDSSDNSELTFNFPPFLRVFKDGRVERFMGTDTVPPSLNVENGVHSKDIVIEPETGISAKLYIPKITYPSQKLPLLIYFHGGGFCIETSSSPTYHNYLDSLVAEGNVVAVSVNYRRAPEDPLPVAYDDCWTAVKWVVSHSNSQGLEPWLNDHANFNHLFLAGDSAGANLAHNMAIRAGTRVNELGSVKVSGIILVHPYFWGKDPIGSEMNDLQKKARVDSLWHFVCPTTSGCDDPLINPATDPQLGSLGCEKVLIFLAEKDMLRDRGWFYYETLGKSGWDGAVDLTEAEAEDHVFHIFKPTCEKAVAMLKRMALFLNPQNFN</sequence>
<dbReference type="Gene3D" id="3.40.50.1820">
    <property type="entry name" value="alpha/beta hydrolase"/>
    <property type="match status" value="1"/>
</dbReference>
<feature type="domain" description="Alpha/beta hydrolase fold-3" evidence="3">
    <location>
        <begin position="76"/>
        <end position="296"/>
    </location>
</feature>
<dbReference type="PANTHER" id="PTHR23024:SF467">
    <property type="entry name" value="CARBOXYLESTERASE 12-RELATED"/>
    <property type="match status" value="1"/>
</dbReference>
<dbReference type="Pfam" id="PF07859">
    <property type="entry name" value="Abhydrolase_3"/>
    <property type="match status" value="1"/>
</dbReference>
<dbReference type="AlphaFoldDB" id="A0AA39ACH7"/>
<feature type="active site" evidence="2">
    <location>
        <position position="164"/>
    </location>
</feature>
<comment type="caution">
    <text evidence="4">The sequence shown here is derived from an EMBL/GenBank/DDBJ whole genome shotgun (WGS) entry which is preliminary data.</text>
</comment>
<proteinExistence type="inferred from homology"/>
<accession>A0AA39ACH7</accession>
<dbReference type="InterPro" id="IPR050466">
    <property type="entry name" value="Carboxylest/Gibb_receptor"/>
</dbReference>
<evidence type="ECO:0000256" key="1">
    <source>
        <dbReference type="ARBA" id="ARBA00010515"/>
    </source>
</evidence>
<dbReference type="Proteomes" id="UP001168098">
    <property type="component" value="Unassembled WGS sequence"/>
</dbReference>
<evidence type="ECO:0000313" key="5">
    <source>
        <dbReference type="Proteomes" id="UP001168098"/>
    </source>
</evidence>
<evidence type="ECO:0000313" key="4">
    <source>
        <dbReference type="EMBL" id="KAJ9705002.1"/>
    </source>
</evidence>
<dbReference type="InterPro" id="IPR029058">
    <property type="entry name" value="AB_hydrolase_fold"/>
</dbReference>
<dbReference type="GO" id="GO:0016787">
    <property type="term" value="F:hydrolase activity"/>
    <property type="evidence" value="ECO:0007669"/>
    <property type="project" value="InterPro"/>
</dbReference>
<evidence type="ECO:0000259" key="3">
    <source>
        <dbReference type="Pfam" id="PF07859"/>
    </source>
</evidence>